<feature type="non-terminal residue" evidence="1">
    <location>
        <position position="54"/>
    </location>
</feature>
<evidence type="ECO:0000313" key="1">
    <source>
        <dbReference type="EMBL" id="KAF6156755.1"/>
    </source>
</evidence>
<comment type="caution">
    <text evidence="1">The sequence shown here is derived from an EMBL/GenBank/DDBJ whole genome shotgun (WGS) entry which is preliminary data.</text>
</comment>
<dbReference type="AlphaFoldDB" id="A0A7J7MP88"/>
<sequence>PQVNRTRERREKSCVLTVVRSCFIERVCPTAPSLFKVWDVSLRIRSPQEVERTK</sequence>
<evidence type="ECO:0000313" key="2">
    <source>
        <dbReference type="Proteomes" id="UP000541444"/>
    </source>
</evidence>
<dbReference type="EMBL" id="JACGCM010001301">
    <property type="protein sequence ID" value="KAF6156755.1"/>
    <property type="molecule type" value="Genomic_DNA"/>
</dbReference>
<accession>A0A7J7MP88</accession>
<name>A0A7J7MP88_9MAGN</name>
<organism evidence="1 2">
    <name type="scientific">Kingdonia uniflora</name>
    <dbReference type="NCBI Taxonomy" id="39325"/>
    <lineage>
        <taxon>Eukaryota</taxon>
        <taxon>Viridiplantae</taxon>
        <taxon>Streptophyta</taxon>
        <taxon>Embryophyta</taxon>
        <taxon>Tracheophyta</taxon>
        <taxon>Spermatophyta</taxon>
        <taxon>Magnoliopsida</taxon>
        <taxon>Ranunculales</taxon>
        <taxon>Circaeasteraceae</taxon>
        <taxon>Kingdonia</taxon>
    </lineage>
</organism>
<gene>
    <name evidence="1" type="ORF">GIB67_033224</name>
</gene>
<reference evidence="1 2" key="1">
    <citation type="journal article" date="2020" name="IScience">
        <title>Genome Sequencing of the Endangered Kingdonia uniflora (Circaeasteraceae, Ranunculales) Reveals Potential Mechanisms of Evolutionary Specialization.</title>
        <authorList>
            <person name="Sun Y."/>
            <person name="Deng T."/>
            <person name="Zhang A."/>
            <person name="Moore M.J."/>
            <person name="Landis J.B."/>
            <person name="Lin N."/>
            <person name="Zhang H."/>
            <person name="Zhang X."/>
            <person name="Huang J."/>
            <person name="Zhang X."/>
            <person name="Sun H."/>
            <person name="Wang H."/>
        </authorList>
    </citation>
    <scope>NUCLEOTIDE SEQUENCE [LARGE SCALE GENOMIC DNA]</scope>
    <source>
        <strain evidence="1">TB1705</strain>
        <tissue evidence="1">Leaf</tissue>
    </source>
</reference>
<proteinExistence type="predicted"/>
<protein>
    <submittedName>
        <fullName evidence="1">Uncharacterized protein</fullName>
    </submittedName>
</protein>
<keyword evidence="2" id="KW-1185">Reference proteome</keyword>
<dbReference type="Proteomes" id="UP000541444">
    <property type="component" value="Unassembled WGS sequence"/>
</dbReference>